<evidence type="ECO:0000256" key="15">
    <source>
        <dbReference type="ARBA" id="ARBA00022840"/>
    </source>
</evidence>
<dbReference type="Proteomes" id="UP000306102">
    <property type="component" value="Unassembled WGS sequence"/>
</dbReference>
<keyword evidence="15 22" id="KW-0067">ATP-binding</keyword>
<gene>
    <name evidence="25" type="ORF">TEA_021403</name>
</gene>
<dbReference type="GO" id="GO:0006952">
    <property type="term" value="P:defense response"/>
    <property type="evidence" value="ECO:0007669"/>
    <property type="project" value="UniProtKB-ARBA"/>
</dbReference>
<dbReference type="FunFam" id="3.80.10.10:FF:000288">
    <property type="entry name" value="LRR receptor-like serine/threonine-protein kinase EFR"/>
    <property type="match status" value="1"/>
</dbReference>
<dbReference type="GO" id="GO:0005886">
    <property type="term" value="C:plasma membrane"/>
    <property type="evidence" value="ECO:0007669"/>
    <property type="project" value="UniProtKB-SubCell"/>
</dbReference>
<dbReference type="InterPro" id="IPR001611">
    <property type="entry name" value="Leu-rich_rpt"/>
</dbReference>
<dbReference type="STRING" id="542762.A0A4S4EPE3"/>
<dbReference type="SUPFAM" id="SSF52058">
    <property type="entry name" value="L domain-like"/>
    <property type="match status" value="2"/>
</dbReference>
<dbReference type="Gene3D" id="3.30.200.20">
    <property type="entry name" value="Phosphorylase Kinase, domain 1"/>
    <property type="match status" value="1"/>
</dbReference>
<accession>A0A4S4EPE3</accession>
<evidence type="ECO:0000256" key="7">
    <source>
        <dbReference type="ARBA" id="ARBA00022553"/>
    </source>
</evidence>
<keyword evidence="11" id="KW-0732">Signal</keyword>
<dbReference type="PANTHER" id="PTHR27008:SF592">
    <property type="entry name" value="LEUCINE-RICH REPEAT RECEPTOR-LIKE PROTEIN KINASE FAMILY PROTEIN-RELATED"/>
    <property type="match status" value="1"/>
</dbReference>
<keyword evidence="14" id="KW-0418">Kinase</keyword>
<keyword evidence="7" id="KW-0597">Phosphoprotein</keyword>
<evidence type="ECO:0000256" key="4">
    <source>
        <dbReference type="ARBA" id="ARBA00012513"/>
    </source>
</evidence>
<evidence type="ECO:0000256" key="14">
    <source>
        <dbReference type="ARBA" id="ARBA00022777"/>
    </source>
</evidence>
<dbReference type="GO" id="GO:0051707">
    <property type="term" value="P:response to other organism"/>
    <property type="evidence" value="ECO:0007669"/>
    <property type="project" value="UniProtKB-ARBA"/>
</dbReference>
<evidence type="ECO:0000256" key="5">
    <source>
        <dbReference type="ARBA" id="ARBA00022475"/>
    </source>
</evidence>
<evidence type="ECO:0000256" key="18">
    <source>
        <dbReference type="ARBA" id="ARBA00023170"/>
    </source>
</evidence>
<comment type="caution">
    <text evidence="25">The sequence shown here is derived from an EMBL/GenBank/DDBJ whole genome shotgun (WGS) entry which is preliminary data.</text>
</comment>
<dbReference type="Pfam" id="PF00069">
    <property type="entry name" value="Pkinase"/>
    <property type="match status" value="1"/>
</dbReference>
<evidence type="ECO:0000256" key="1">
    <source>
        <dbReference type="ARBA" id="ARBA00004251"/>
    </source>
</evidence>
<dbReference type="FunFam" id="3.30.200.20:FF:000432">
    <property type="entry name" value="LRR receptor-like serine/threonine-protein kinase EFR"/>
    <property type="match status" value="1"/>
</dbReference>
<evidence type="ECO:0000256" key="21">
    <source>
        <dbReference type="ARBA" id="ARBA00048679"/>
    </source>
</evidence>
<keyword evidence="6" id="KW-0723">Serine/threonine-protein kinase</keyword>
<keyword evidence="13 22" id="KW-0547">Nucleotide-binding</keyword>
<keyword evidence="18" id="KW-0675">Receptor</keyword>
<keyword evidence="5" id="KW-1003">Cell membrane</keyword>
<comment type="subcellular location">
    <subcellularLocation>
        <location evidence="1">Cell membrane</location>
        <topology evidence="1">Single-pass type I membrane protein</topology>
    </subcellularLocation>
</comment>
<dbReference type="PROSITE" id="PS00108">
    <property type="entry name" value="PROTEIN_KINASE_ST"/>
    <property type="match status" value="1"/>
</dbReference>
<proteinExistence type="inferred from homology"/>
<dbReference type="InterPro" id="IPR017441">
    <property type="entry name" value="Protein_kinase_ATP_BS"/>
</dbReference>
<dbReference type="Gene3D" id="1.10.510.10">
    <property type="entry name" value="Transferase(Phosphotransferase) domain 1"/>
    <property type="match status" value="1"/>
</dbReference>
<feature type="domain" description="Protein kinase" evidence="24">
    <location>
        <begin position="666"/>
        <end position="976"/>
    </location>
</feature>
<keyword evidence="16 23" id="KW-1133">Transmembrane helix</keyword>
<dbReference type="SUPFAM" id="SSF56112">
    <property type="entry name" value="Protein kinase-like (PK-like)"/>
    <property type="match status" value="1"/>
</dbReference>
<protein>
    <recommendedName>
        <fullName evidence="4">non-specific serine/threonine protein kinase</fullName>
        <ecNumber evidence="4">2.7.11.1</ecNumber>
    </recommendedName>
</protein>
<dbReference type="AlphaFoldDB" id="A0A4S4EPE3"/>
<keyword evidence="9" id="KW-0808">Transferase</keyword>
<keyword evidence="10 23" id="KW-0812">Transmembrane</keyword>
<dbReference type="EC" id="2.7.11.1" evidence="4"/>
<dbReference type="InterPro" id="IPR003591">
    <property type="entry name" value="Leu-rich_rpt_typical-subtyp"/>
</dbReference>
<dbReference type="InterPro" id="IPR011009">
    <property type="entry name" value="Kinase-like_dom_sf"/>
</dbReference>
<dbReference type="Pfam" id="PF08263">
    <property type="entry name" value="LRRNT_2"/>
    <property type="match status" value="1"/>
</dbReference>
<reference evidence="25 26" key="1">
    <citation type="journal article" date="2018" name="Proc. Natl. Acad. Sci. U.S.A.">
        <title>Draft genome sequence of Camellia sinensis var. sinensis provides insights into the evolution of the tea genome and tea quality.</title>
        <authorList>
            <person name="Wei C."/>
            <person name="Yang H."/>
            <person name="Wang S."/>
            <person name="Zhao J."/>
            <person name="Liu C."/>
            <person name="Gao L."/>
            <person name="Xia E."/>
            <person name="Lu Y."/>
            <person name="Tai Y."/>
            <person name="She G."/>
            <person name="Sun J."/>
            <person name="Cao H."/>
            <person name="Tong W."/>
            <person name="Gao Q."/>
            <person name="Li Y."/>
            <person name="Deng W."/>
            <person name="Jiang X."/>
            <person name="Wang W."/>
            <person name="Chen Q."/>
            <person name="Zhang S."/>
            <person name="Li H."/>
            <person name="Wu J."/>
            <person name="Wang P."/>
            <person name="Li P."/>
            <person name="Shi C."/>
            <person name="Zheng F."/>
            <person name="Jian J."/>
            <person name="Huang B."/>
            <person name="Shan D."/>
            <person name="Shi M."/>
            <person name="Fang C."/>
            <person name="Yue Y."/>
            <person name="Li F."/>
            <person name="Li D."/>
            <person name="Wei S."/>
            <person name="Han B."/>
            <person name="Jiang C."/>
            <person name="Yin Y."/>
            <person name="Xia T."/>
            <person name="Zhang Z."/>
            <person name="Bennetzen J.L."/>
            <person name="Zhao S."/>
            <person name="Wan X."/>
        </authorList>
    </citation>
    <scope>NUCLEOTIDE SEQUENCE [LARGE SCALE GENOMIC DNA]</scope>
    <source>
        <strain evidence="26">cv. Shuchazao</strain>
        <tissue evidence="25">Leaf</tissue>
    </source>
</reference>
<dbReference type="InterPro" id="IPR000719">
    <property type="entry name" value="Prot_kinase_dom"/>
</dbReference>
<evidence type="ECO:0000256" key="17">
    <source>
        <dbReference type="ARBA" id="ARBA00023136"/>
    </source>
</evidence>
<dbReference type="Gene3D" id="3.80.10.10">
    <property type="entry name" value="Ribonuclease Inhibitor"/>
    <property type="match status" value="3"/>
</dbReference>
<evidence type="ECO:0000313" key="26">
    <source>
        <dbReference type="Proteomes" id="UP000306102"/>
    </source>
</evidence>
<dbReference type="GO" id="GO:0005524">
    <property type="term" value="F:ATP binding"/>
    <property type="evidence" value="ECO:0007669"/>
    <property type="project" value="UniProtKB-UniRule"/>
</dbReference>
<evidence type="ECO:0000259" key="24">
    <source>
        <dbReference type="PROSITE" id="PS50011"/>
    </source>
</evidence>
<dbReference type="InterPro" id="IPR032675">
    <property type="entry name" value="LRR_dom_sf"/>
</dbReference>
<dbReference type="FunFam" id="3.80.10.10:FF:000275">
    <property type="entry name" value="Leucine-rich repeat receptor-like protein kinase"/>
    <property type="match status" value="1"/>
</dbReference>
<keyword evidence="19" id="KW-0325">Glycoprotein</keyword>
<dbReference type="FunFam" id="3.80.10.10:FF:001158">
    <property type="entry name" value="Leucine-rich repeat protein kinase family protein"/>
    <property type="match status" value="1"/>
</dbReference>
<feature type="transmembrane region" description="Helical" evidence="23">
    <location>
        <begin position="611"/>
        <end position="632"/>
    </location>
</feature>
<dbReference type="PROSITE" id="PS00107">
    <property type="entry name" value="PROTEIN_KINASE_ATP"/>
    <property type="match status" value="1"/>
</dbReference>
<dbReference type="PANTHER" id="PTHR27008">
    <property type="entry name" value="OS04G0122200 PROTEIN"/>
    <property type="match status" value="1"/>
</dbReference>
<evidence type="ECO:0000256" key="22">
    <source>
        <dbReference type="PROSITE-ProRule" id="PRU10141"/>
    </source>
</evidence>
<evidence type="ECO:0000256" key="9">
    <source>
        <dbReference type="ARBA" id="ARBA00022679"/>
    </source>
</evidence>
<dbReference type="EMBL" id="SDRB02002947">
    <property type="protein sequence ID" value="THG18603.1"/>
    <property type="molecule type" value="Genomic_DNA"/>
</dbReference>
<comment type="catalytic activity">
    <reaction evidence="21">
        <text>L-seryl-[protein] + ATP = O-phospho-L-seryl-[protein] + ADP + H(+)</text>
        <dbReference type="Rhea" id="RHEA:17989"/>
        <dbReference type="Rhea" id="RHEA-COMP:9863"/>
        <dbReference type="Rhea" id="RHEA-COMP:11604"/>
        <dbReference type="ChEBI" id="CHEBI:15378"/>
        <dbReference type="ChEBI" id="CHEBI:29999"/>
        <dbReference type="ChEBI" id="CHEBI:30616"/>
        <dbReference type="ChEBI" id="CHEBI:83421"/>
        <dbReference type="ChEBI" id="CHEBI:456216"/>
        <dbReference type="EC" id="2.7.11.1"/>
    </reaction>
</comment>
<evidence type="ECO:0000313" key="25">
    <source>
        <dbReference type="EMBL" id="THG18603.1"/>
    </source>
</evidence>
<evidence type="ECO:0000256" key="12">
    <source>
        <dbReference type="ARBA" id="ARBA00022737"/>
    </source>
</evidence>
<dbReference type="GO" id="GO:0004674">
    <property type="term" value="F:protein serine/threonine kinase activity"/>
    <property type="evidence" value="ECO:0007669"/>
    <property type="project" value="UniProtKB-KW"/>
</dbReference>
<dbReference type="InterPro" id="IPR051809">
    <property type="entry name" value="Plant_receptor-like_S/T_kinase"/>
</dbReference>
<sequence>MISGDPLGILNSWNHSIHFCNWHGVSCGRRHQRVTVLNLPSLGLVGPLSPYIGNLTFLRMIDLSNNSFHGEIPLEIGKLFRLQYLQLFINSFEGEFPANLTYCSDLRVISLVDNNLGGKIPAELGSLSNLIKFSVAKNHFTGPIPLSLGNLSNLVGLSLSHNNLEGSIPFELARFSKLQILILGFNNFSGMVPTSLYNISSITYFSVNDNQLHGSFPSNLGLTLPKLQAFHIGSNQFYGPIPSSIANASGLVEIETSQNSLTGPLPMNFGTLYELQKLNSHTNRLGTGDRKGNELMDFLTSLSNCSNLQWLDMAINGFKSLLPDSIANLSTTITRLTLDGNYIFGSIPLGIGNLVNLRTLYLSTNMLVGSIPNSIGKLSNLEQLLLLRNNISGEIPSLIGNITRLGILDLSINMIEGSIPVSLGDCTNLREFYLEDNHLTGDIPQEIFGLSSLTILILSQNYLRGFLPQEVGNLKNLERLNISENKLFGEIPATLSNCQVLEFLYMMGNLFEGTIPESFKQLKGLQVLDVSRNNLSRQIPSFLSELPLLQNLNLSYNMFDGEIPNGGVFRNISAFSIVGNKKLCGGIKVLQLPACPAKDLKERRRPFKRRAIVVVVTLTIFLLIVCTSAIIYRTRRSRQHASSTLPLQNQLLQLSYGEIFHATNGFSSTNLIGEGRYGLVYKGILKFGELIVAVKVLKLHECGAIKSFKTECEALKNIRHRNLVKVITSCSSIDFEGNDFKALVFEFMKNGSLENWLHPISFSEQHDPNHFTFVQRLNIAIDVATALDYLHHHCEVAIVHCDLKPSNILLDDNLCAHVGDFGLTRILSATTGISNHHQSSSTGIRGTVGYVAPEYGMGEEVSTQGDMYSFGVLLLEMFTGKRPTDNMFIDNINLHIYAKKSLSDQVMQIVDRRIILAEEEEPSRAQQSSTNNISKLEVCLALVIQIGVSCSVELPHERMNARDVLMELQKIRNIFLGFREQN</sequence>
<dbReference type="FunFam" id="1.10.510.10:FF:000358">
    <property type="entry name" value="Putative leucine-rich repeat receptor-like serine/threonine-protein kinase"/>
    <property type="match status" value="1"/>
</dbReference>
<comment type="similarity">
    <text evidence="3">Belongs to the RLP family.</text>
</comment>
<dbReference type="Pfam" id="PF13855">
    <property type="entry name" value="LRR_8"/>
    <property type="match status" value="1"/>
</dbReference>
<evidence type="ECO:0000256" key="16">
    <source>
        <dbReference type="ARBA" id="ARBA00022989"/>
    </source>
</evidence>
<evidence type="ECO:0000256" key="3">
    <source>
        <dbReference type="ARBA" id="ARBA00009592"/>
    </source>
</evidence>
<comment type="similarity">
    <text evidence="2">Belongs to the protein kinase superfamily. Ser/Thr protein kinase family.</text>
</comment>
<keyword evidence="12" id="KW-0677">Repeat</keyword>
<keyword evidence="8" id="KW-0433">Leucine-rich repeat</keyword>
<evidence type="ECO:0000256" key="11">
    <source>
        <dbReference type="ARBA" id="ARBA00022729"/>
    </source>
</evidence>
<dbReference type="SMART" id="SM00220">
    <property type="entry name" value="S_TKc"/>
    <property type="match status" value="1"/>
</dbReference>
<evidence type="ECO:0000256" key="10">
    <source>
        <dbReference type="ARBA" id="ARBA00022692"/>
    </source>
</evidence>
<dbReference type="SMART" id="SM00369">
    <property type="entry name" value="LRR_TYP"/>
    <property type="match status" value="8"/>
</dbReference>
<dbReference type="InterPro" id="IPR008271">
    <property type="entry name" value="Ser/Thr_kinase_AS"/>
</dbReference>
<dbReference type="InterPro" id="IPR013210">
    <property type="entry name" value="LRR_N_plant-typ"/>
</dbReference>
<dbReference type="Pfam" id="PF00560">
    <property type="entry name" value="LRR_1"/>
    <property type="match status" value="6"/>
</dbReference>
<organism evidence="25 26">
    <name type="scientific">Camellia sinensis var. sinensis</name>
    <name type="common">China tea</name>
    <dbReference type="NCBI Taxonomy" id="542762"/>
    <lineage>
        <taxon>Eukaryota</taxon>
        <taxon>Viridiplantae</taxon>
        <taxon>Streptophyta</taxon>
        <taxon>Embryophyta</taxon>
        <taxon>Tracheophyta</taxon>
        <taxon>Spermatophyta</taxon>
        <taxon>Magnoliopsida</taxon>
        <taxon>eudicotyledons</taxon>
        <taxon>Gunneridae</taxon>
        <taxon>Pentapetalae</taxon>
        <taxon>asterids</taxon>
        <taxon>Ericales</taxon>
        <taxon>Theaceae</taxon>
        <taxon>Camellia</taxon>
    </lineage>
</organism>
<name>A0A4S4EPE3_CAMSN</name>
<comment type="catalytic activity">
    <reaction evidence="20">
        <text>L-threonyl-[protein] + ATP = O-phospho-L-threonyl-[protein] + ADP + H(+)</text>
        <dbReference type="Rhea" id="RHEA:46608"/>
        <dbReference type="Rhea" id="RHEA-COMP:11060"/>
        <dbReference type="Rhea" id="RHEA-COMP:11605"/>
        <dbReference type="ChEBI" id="CHEBI:15378"/>
        <dbReference type="ChEBI" id="CHEBI:30013"/>
        <dbReference type="ChEBI" id="CHEBI:30616"/>
        <dbReference type="ChEBI" id="CHEBI:61977"/>
        <dbReference type="ChEBI" id="CHEBI:456216"/>
        <dbReference type="EC" id="2.7.11.1"/>
    </reaction>
</comment>
<evidence type="ECO:0000256" key="19">
    <source>
        <dbReference type="ARBA" id="ARBA00023180"/>
    </source>
</evidence>
<evidence type="ECO:0000256" key="6">
    <source>
        <dbReference type="ARBA" id="ARBA00022527"/>
    </source>
</evidence>
<feature type="binding site" evidence="22">
    <location>
        <position position="695"/>
    </location>
    <ligand>
        <name>ATP</name>
        <dbReference type="ChEBI" id="CHEBI:30616"/>
    </ligand>
</feature>
<evidence type="ECO:0000256" key="20">
    <source>
        <dbReference type="ARBA" id="ARBA00047899"/>
    </source>
</evidence>
<dbReference type="PROSITE" id="PS50011">
    <property type="entry name" value="PROTEIN_KINASE_DOM"/>
    <property type="match status" value="1"/>
</dbReference>
<keyword evidence="26" id="KW-1185">Reference proteome</keyword>
<evidence type="ECO:0000256" key="23">
    <source>
        <dbReference type="SAM" id="Phobius"/>
    </source>
</evidence>
<evidence type="ECO:0000256" key="13">
    <source>
        <dbReference type="ARBA" id="ARBA00022741"/>
    </source>
</evidence>
<keyword evidence="17 23" id="KW-0472">Membrane</keyword>
<evidence type="ECO:0000256" key="2">
    <source>
        <dbReference type="ARBA" id="ARBA00008684"/>
    </source>
</evidence>
<evidence type="ECO:0000256" key="8">
    <source>
        <dbReference type="ARBA" id="ARBA00022614"/>
    </source>
</evidence>